<feature type="compositionally biased region" description="Polar residues" evidence="1">
    <location>
        <begin position="1"/>
        <end position="37"/>
    </location>
</feature>
<feature type="compositionally biased region" description="Polar residues" evidence="1">
    <location>
        <begin position="236"/>
        <end position="246"/>
    </location>
</feature>
<dbReference type="Proteomes" id="UP000784294">
    <property type="component" value="Unassembled WGS sequence"/>
</dbReference>
<dbReference type="EMBL" id="CAAALY010251978">
    <property type="protein sequence ID" value="VEL36335.1"/>
    <property type="molecule type" value="Genomic_DNA"/>
</dbReference>
<feature type="region of interest" description="Disordered" evidence="1">
    <location>
        <begin position="612"/>
        <end position="632"/>
    </location>
</feature>
<feature type="compositionally biased region" description="Low complexity" evidence="1">
    <location>
        <begin position="38"/>
        <end position="47"/>
    </location>
</feature>
<feature type="region of interest" description="Disordered" evidence="1">
    <location>
        <begin position="431"/>
        <end position="569"/>
    </location>
</feature>
<comment type="caution">
    <text evidence="2">The sequence shown here is derived from an EMBL/GenBank/DDBJ whole genome shotgun (WGS) entry which is preliminary data.</text>
</comment>
<sequence>MHVSPHQISNLVHTDSVSPIDSSHTSLDSFHSGNFTTSSLSRQSRSSIEPDHGANDLALNNIQHRSLPFNAASGPTPHSASSDTLLYQMTGQYLGRTDVSDHLTSEINPNGGYSNTDDQCRSARALLGLTSVVKSDWSIEDSPVSPQTNRISNACSGLSVGLMRLRSTSAVNGSLVTTPLSPSPNGCPHPSSPSLHTTSCTGSPTLAYPCSASPSHLSTSSSSHFGLSDSSSHLVQNQYSQQEVIQSHSSSHPASGYSTCISTSVSTSRLNQLSPAESPILPSIPNSLVAAAAAAVASAASAMTTSCAPTPQSPPPLVSLSSPTAVTNTTPTSVVAVSSLSAGILLTSSRHGLPNPVYEVPPHSSSGNSLISSVQQSLSPLYLFPGHTQSGTPTGQTLFSSCRSEETRRDRCLSSTLLSAATATSVIGLGLTPTSTTLSSSSPTASPSSVSNSPSAFASPTLRLASPNHSHPQHYQHRRQLTPHSTACPSAPCSNSSPPLLSTSPSHSISPHSLAIDQTQHQAHTNHYPPQPQQQLPQPAHTPNIHHHNHNQNHHHFQHHHNQQEQQQQQLYQLASLYSQQGSTSPGYQAHLSHHQNLNGYHYQSVRDNHLSTSSAASAQPSTVWDWSATLR</sequence>
<protein>
    <submittedName>
        <fullName evidence="2">Uncharacterized protein</fullName>
    </submittedName>
</protein>
<feature type="region of interest" description="Disordered" evidence="1">
    <location>
        <begin position="305"/>
        <end position="324"/>
    </location>
</feature>
<dbReference type="AlphaFoldDB" id="A0A448XGL4"/>
<name>A0A448XGL4_9PLAT</name>
<feature type="region of interest" description="Disordered" evidence="1">
    <location>
        <begin position="1"/>
        <end position="55"/>
    </location>
</feature>
<proteinExistence type="predicted"/>
<feature type="region of interest" description="Disordered" evidence="1">
    <location>
        <begin position="236"/>
        <end position="255"/>
    </location>
</feature>
<accession>A0A448XGL4</accession>
<feature type="compositionally biased region" description="Basic residues" evidence="1">
    <location>
        <begin position="471"/>
        <end position="481"/>
    </location>
</feature>
<reference evidence="2" key="1">
    <citation type="submission" date="2018-11" db="EMBL/GenBank/DDBJ databases">
        <authorList>
            <consortium name="Pathogen Informatics"/>
        </authorList>
    </citation>
    <scope>NUCLEOTIDE SEQUENCE</scope>
</reference>
<feature type="region of interest" description="Disordered" evidence="1">
    <location>
        <begin position="174"/>
        <end position="198"/>
    </location>
</feature>
<feature type="compositionally biased region" description="Basic residues" evidence="1">
    <location>
        <begin position="544"/>
        <end position="561"/>
    </location>
</feature>
<evidence type="ECO:0000313" key="2">
    <source>
        <dbReference type="EMBL" id="VEL36335.1"/>
    </source>
</evidence>
<feature type="compositionally biased region" description="Low complexity" evidence="1">
    <location>
        <begin position="432"/>
        <end position="460"/>
    </location>
</feature>
<evidence type="ECO:0000313" key="3">
    <source>
        <dbReference type="Proteomes" id="UP000784294"/>
    </source>
</evidence>
<gene>
    <name evidence="2" type="ORF">PXEA_LOCUS29775</name>
</gene>
<feature type="compositionally biased region" description="Polar residues" evidence="1">
    <location>
        <begin position="620"/>
        <end position="632"/>
    </location>
</feature>
<evidence type="ECO:0000256" key="1">
    <source>
        <dbReference type="SAM" id="MobiDB-lite"/>
    </source>
</evidence>
<feature type="compositionally biased region" description="Polar residues" evidence="1">
    <location>
        <begin position="516"/>
        <end position="525"/>
    </location>
</feature>
<feature type="compositionally biased region" description="Low complexity" evidence="1">
    <location>
        <begin position="485"/>
        <end position="513"/>
    </location>
</feature>
<keyword evidence="3" id="KW-1185">Reference proteome</keyword>
<feature type="compositionally biased region" description="Pro residues" evidence="1">
    <location>
        <begin position="181"/>
        <end position="191"/>
    </location>
</feature>
<organism evidence="2 3">
    <name type="scientific">Protopolystoma xenopodis</name>
    <dbReference type="NCBI Taxonomy" id="117903"/>
    <lineage>
        <taxon>Eukaryota</taxon>
        <taxon>Metazoa</taxon>
        <taxon>Spiralia</taxon>
        <taxon>Lophotrochozoa</taxon>
        <taxon>Platyhelminthes</taxon>
        <taxon>Monogenea</taxon>
        <taxon>Polyopisthocotylea</taxon>
        <taxon>Polystomatidea</taxon>
        <taxon>Polystomatidae</taxon>
        <taxon>Protopolystoma</taxon>
    </lineage>
</organism>